<comment type="subcellular location">
    <subcellularLocation>
        <location evidence="1">Cell membrane</location>
        <topology evidence="1">Multi-pass membrane protein</topology>
    </subcellularLocation>
</comment>
<organism evidence="8 9">
    <name type="scientific">Paenibacillus tianjinensis</name>
    <dbReference type="NCBI Taxonomy" id="2810347"/>
    <lineage>
        <taxon>Bacteria</taxon>
        <taxon>Bacillati</taxon>
        <taxon>Bacillota</taxon>
        <taxon>Bacilli</taxon>
        <taxon>Bacillales</taxon>
        <taxon>Paenibacillaceae</taxon>
        <taxon>Paenibacillus</taxon>
    </lineage>
</organism>
<dbReference type="EMBL" id="CP070969">
    <property type="protein sequence ID" value="QSF45062.1"/>
    <property type="molecule type" value="Genomic_DNA"/>
</dbReference>
<reference evidence="8 9" key="1">
    <citation type="submission" date="2021-02" db="EMBL/GenBank/DDBJ databases">
        <title>Paenibacillus tianjinensis sp. nov.</title>
        <authorList>
            <person name="Liu H."/>
        </authorList>
    </citation>
    <scope>NUCLEOTIDE SEQUENCE [LARGE SCALE GENOMIC DNA]</scope>
    <source>
        <strain evidence="8 9">TB2019</strain>
    </source>
</reference>
<feature type="transmembrane region" description="Helical" evidence="6">
    <location>
        <begin position="356"/>
        <end position="377"/>
    </location>
</feature>
<dbReference type="Proteomes" id="UP000663452">
    <property type="component" value="Chromosome"/>
</dbReference>
<dbReference type="Pfam" id="PF07690">
    <property type="entry name" value="MFS_1"/>
    <property type="match status" value="1"/>
</dbReference>
<dbReference type="CDD" id="cd17489">
    <property type="entry name" value="MFS_YfcJ_like"/>
    <property type="match status" value="1"/>
</dbReference>
<feature type="domain" description="Major facilitator superfamily (MFS) profile" evidence="7">
    <location>
        <begin position="1"/>
        <end position="382"/>
    </location>
</feature>
<keyword evidence="9" id="KW-1185">Reference proteome</keyword>
<evidence type="ECO:0000313" key="9">
    <source>
        <dbReference type="Proteomes" id="UP000663452"/>
    </source>
</evidence>
<feature type="transmembrane region" description="Helical" evidence="6">
    <location>
        <begin position="234"/>
        <end position="258"/>
    </location>
</feature>
<feature type="transmembrane region" description="Helical" evidence="6">
    <location>
        <begin position="265"/>
        <end position="285"/>
    </location>
</feature>
<feature type="transmembrane region" description="Helical" evidence="6">
    <location>
        <begin position="59"/>
        <end position="77"/>
    </location>
</feature>
<evidence type="ECO:0000256" key="3">
    <source>
        <dbReference type="ARBA" id="ARBA00022692"/>
    </source>
</evidence>
<feature type="transmembrane region" description="Helical" evidence="6">
    <location>
        <begin position="118"/>
        <end position="140"/>
    </location>
</feature>
<dbReference type="SUPFAM" id="SSF103473">
    <property type="entry name" value="MFS general substrate transporter"/>
    <property type="match status" value="1"/>
</dbReference>
<feature type="transmembrane region" description="Helical" evidence="6">
    <location>
        <begin position="330"/>
        <end position="350"/>
    </location>
</feature>
<name>A0ABX7LGI9_9BACL</name>
<keyword evidence="5 6" id="KW-0472">Membrane</keyword>
<accession>A0ABX7LGI9</accession>
<evidence type="ECO:0000256" key="6">
    <source>
        <dbReference type="SAM" id="Phobius"/>
    </source>
</evidence>
<sequence length="408" mass="43755">MTLTRICTQVQTISMPLYFQHLGASITVAGLSMTAFTIAAMLFRPFVGALLDQRGRKPLLIIGLFLYALSTFAYGLVTMIPLLIVLRIIHGASFSASSTSTSAMITDILPEKHMTQGLAYYGMFGTLSIALAPSMTLYFIDHATYTTLFSVTSGLSVVALLISLVVTSERSRLSKIAEHQSRAELETRTDSIPAKYSIWNSFIVRKAFSPVLTMLSITIATSAVTVFLPTYSRAVGIPGIGLFYLVQAAALAASSIVIGHLSKKWGAVMVIRCSLLALGSSIMVISLCPTLWAILLAAALFGFANGLLMPELNALAVLSAAPNRRGQASAMFYLALDIGIGTGAAVWGWVSDTIGIQWIYIIAGCLPFILLLVSVLCRIDYNLGSVQAEQQVRPYGNEGTTLAAQSKE</sequence>
<dbReference type="PROSITE" id="PS50850">
    <property type="entry name" value="MFS"/>
    <property type="match status" value="1"/>
</dbReference>
<feature type="transmembrane region" description="Helical" evidence="6">
    <location>
        <begin position="207"/>
        <end position="228"/>
    </location>
</feature>
<keyword evidence="3 6" id="KW-0812">Transmembrane</keyword>
<evidence type="ECO:0000313" key="8">
    <source>
        <dbReference type="EMBL" id="QSF45062.1"/>
    </source>
</evidence>
<dbReference type="PANTHER" id="PTHR23531">
    <property type="entry name" value="QUINOLENE RESISTANCE PROTEIN NORA"/>
    <property type="match status" value="1"/>
</dbReference>
<proteinExistence type="predicted"/>
<dbReference type="InterPro" id="IPR052714">
    <property type="entry name" value="MFS_Exporter"/>
</dbReference>
<keyword evidence="2" id="KW-0813">Transport</keyword>
<gene>
    <name evidence="8" type="ORF">JRJ22_28700</name>
</gene>
<keyword evidence="4 6" id="KW-1133">Transmembrane helix</keyword>
<feature type="transmembrane region" description="Helical" evidence="6">
    <location>
        <begin position="24"/>
        <end position="47"/>
    </location>
</feature>
<dbReference type="Gene3D" id="1.20.1250.20">
    <property type="entry name" value="MFS general substrate transporter like domains"/>
    <property type="match status" value="1"/>
</dbReference>
<dbReference type="InterPro" id="IPR036259">
    <property type="entry name" value="MFS_trans_sf"/>
</dbReference>
<evidence type="ECO:0000256" key="1">
    <source>
        <dbReference type="ARBA" id="ARBA00004651"/>
    </source>
</evidence>
<evidence type="ECO:0000259" key="7">
    <source>
        <dbReference type="PROSITE" id="PS50850"/>
    </source>
</evidence>
<dbReference type="PANTHER" id="PTHR23531:SF1">
    <property type="entry name" value="QUINOLENE RESISTANCE PROTEIN NORA"/>
    <property type="match status" value="1"/>
</dbReference>
<protein>
    <submittedName>
        <fullName evidence="8">MFS transporter</fullName>
    </submittedName>
</protein>
<dbReference type="InterPro" id="IPR011701">
    <property type="entry name" value="MFS"/>
</dbReference>
<evidence type="ECO:0000256" key="5">
    <source>
        <dbReference type="ARBA" id="ARBA00023136"/>
    </source>
</evidence>
<feature type="transmembrane region" description="Helical" evidence="6">
    <location>
        <begin position="146"/>
        <end position="166"/>
    </location>
</feature>
<evidence type="ECO:0000256" key="4">
    <source>
        <dbReference type="ARBA" id="ARBA00022989"/>
    </source>
</evidence>
<evidence type="ECO:0000256" key="2">
    <source>
        <dbReference type="ARBA" id="ARBA00022448"/>
    </source>
</evidence>
<dbReference type="InterPro" id="IPR020846">
    <property type="entry name" value="MFS_dom"/>
</dbReference>